<dbReference type="PRINTS" id="PR00111">
    <property type="entry name" value="ABHYDROLASE"/>
</dbReference>
<organism evidence="2 3">
    <name type="scientific">Nocardia jinanensis</name>
    <dbReference type="NCBI Taxonomy" id="382504"/>
    <lineage>
        <taxon>Bacteria</taxon>
        <taxon>Bacillati</taxon>
        <taxon>Actinomycetota</taxon>
        <taxon>Actinomycetes</taxon>
        <taxon>Mycobacteriales</taxon>
        <taxon>Nocardiaceae</taxon>
        <taxon>Nocardia</taxon>
    </lineage>
</organism>
<evidence type="ECO:0000313" key="2">
    <source>
        <dbReference type="EMBL" id="GGL42430.1"/>
    </source>
</evidence>
<accession>A0A917RX70</accession>
<dbReference type="Proteomes" id="UP000638263">
    <property type="component" value="Unassembled WGS sequence"/>
</dbReference>
<reference evidence="2" key="1">
    <citation type="journal article" date="2014" name="Int. J. Syst. Evol. Microbiol.">
        <title>Complete genome sequence of Corynebacterium casei LMG S-19264T (=DSM 44701T), isolated from a smear-ripened cheese.</title>
        <authorList>
            <consortium name="US DOE Joint Genome Institute (JGI-PGF)"/>
            <person name="Walter F."/>
            <person name="Albersmeier A."/>
            <person name="Kalinowski J."/>
            <person name="Ruckert C."/>
        </authorList>
    </citation>
    <scope>NUCLEOTIDE SEQUENCE</scope>
    <source>
        <strain evidence="2">CGMCC 4.3508</strain>
    </source>
</reference>
<evidence type="ECO:0000313" key="3">
    <source>
        <dbReference type="Proteomes" id="UP000638263"/>
    </source>
</evidence>
<sequence length="269" mass="28636">MTILNHHREGRGEPLVLVHGVGSRWQVWEPVIGALAEQFDVIAVDLPGFGDSAPLPHTTVDTLTDALAGFLDDQGIDRPHLAGNSMGGGISLNLGARGLARSVTAFSPIFFWDTAGRIWCQQSLGRSKTLGRVLGPAVPKVLGSPVGRTAFLGLVFGKPWAVSAQVALDTARGAVDSLGFSPALASFTDAKLHDPAALADLPVTIAWGNRDILLTYATQSRRARKSLPAARHITLAGSGHTPFYDDPDGCVRVLLDWLPTLRDDAGHRF</sequence>
<dbReference type="PANTHER" id="PTHR46438:SF11">
    <property type="entry name" value="LIPASE-RELATED"/>
    <property type="match status" value="1"/>
</dbReference>
<keyword evidence="2" id="KW-0378">Hydrolase</keyword>
<gene>
    <name evidence="2" type="ORF">GCM10011588_66440</name>
</gene>
<dbReference type="Gene3D" id="3.40.50.1820">
    <property type="entry name" value="alpha/beta hydrolase"/>
    <property type="match status" value="1"/>
</dbReference>
<name>A0A917RX70_9NOCA</name>
<feature type="domain" description="AB hydrolase-1" evidence="1">
    <location>
        <begin position="15"/>
        <end position="252"/>
    </location>
</feature>
<dbReference type="GO" id="GO:0016787">
    <property type="term" value="F:hydrolase activity"/>
    <property type="evidence" value="ECO:0007669"/>
    <property type="project" value="UniProtKB-KW"/>
</dbReference>
<dbReference type="RefSeq" id="WP_062999928.1">
    <property type="nucleotide sequence ID" value="NZ_BMMH01000030.1"/>
</dbReference>
<dbReference type="Pfam" id="PF12697">
    <property type="entry name" value="Abhydrolase_6"/>
    <property type="match status" value="1"/>
</dbReference>
<dbReference type="PANTHER" id="PTHR46438">
    <property type="entry name" value="ALPHA/BETA-HYDROLASES SUPERFAMILY PROTEIN"/>
    <property type="match status" value="1"/>
</dbReference>
<comment type="caution">
    <text evidence="2">The sequence shown here is derived from an EMBL/GenBank/DDBJ whole genome shotgun (WGS) entry which is preliminary data.</text>
</comment>
<keyword evidence="3" id="KW-1185">Reference proteome</keyword>
<proteinExistence type="predicted"/>
<dbReference type="InterPro" id="IPR029058">
    <property type="entry name" value="AB_hydrolase_fold"/>
</dbReference>
<protein>
    <submittedName>
        <fullName evidence="2">Hydrolase</fullName>
    </submittedName>
</protein>
<evidence type="ECO:0000259" key="1">
    <source>
        <dbReference type="Pfam" id="PF12697"/>
    </source>
</evidence>
<dbReference type="AlphaFoldDB" id="A0A917RX70"/>
<dbReference type="SUPFAM" id="SSF53474">
    <property type="entry name" value="alpha/beta-Hydrolases"/>
    <property type="match status" value="1"/>
</dbReference>
<reference evidence="2" key="2">
    <citation type="submission" date="2020-09" db="EMBL/GenBank/DDBJ databases">
        <authorList>
            <person name="Sun Q."/>
            <person name="Zhou Y."/>
        </authorList>
    </citation>
    <scope>NUCLEOTIDE SEQUENCE</scope>
    <source>
        <strain evidence="2">CGMCC 4.3508</strain>
    </source>
</reference>
<dbReference type="EMBL" id="BMMH01000030">
    <property type="protein sequence ID" value="GGL42430.1"/>
    <property type="molecule type" value="Genomic_DNA"/>
</dbReference>
<dbReference type="InterPro" id="IPR000073">
    <property type="entry name" value="AB_hydrolase_1"/>
</dbReference>